<dbReference type="InterPro" id="IPR004107">
    <property type="entry name" value="Integrase_SAM-like_N"/>
</dbReference>
<dbReference type="Proteomes" id="UP000570010">
    <property type="component" value="Unassembled WGS sequence"/>
</dbReference>
<dbReference type="PROSITE" id="PS51898">
    <property type="entry name" value="TYR_RECOMBINASE"/>
    <property type="match status" value="1"/>
</dbReference>
<dbReference type="PROSITE" id="PS51900">
    <property type="entry name" value="CB"/>
    <property type="match status" value="1"/>
</dbReference>
<dbReference type="CDD" id="cd01189">
    <property type="entry name" value="INT_ICEBs1_C_like"/>
    <property type="match status" value="1"/>
</dbReference>
<evidence type="ECO:0000259" key="6">
    <source>
        <dbReference type="PROSITE" id="PS51898"/>
    </source>
</evidence>
<dbReference type="Gene3D" id="1.10.150.130">
    <property type="match status" value="1"/>
</dbReference>
<sequence length="385" mass="44914">MAYIHKRGTKWAYIVNIARDSKGKRKQITKSGFKTKKEAQLAANKVENAIANGTHLFESNITFEELTNEWFEHYASQVKISSVRAREYAVKHLLDVWGTVPIKKITKHMYQTELDKLNKKFSRNYIDSIHTSANMIFKYAIRKDLLNNSPSSSFVMPKKQVTVEEIEQEKIQEKFLELHELKEFLSIAKKHGLSMDYLMFTTLAYTGLRLGELLALKWSDLNFTECTIRISKTYYNPNNQKDKFQLLTPKTDKSIRTIMLDKDLVNLFKIHRKEQIELKMKNRMLYQDQNFIFAESTGCPRVMKKVAIRLQRLMKLMNTDKHITPHGFRHTHTSLLIEAGAGVKEIQERLGHSDINTTMNIYAHMTKNIEEKTSQKFSELTKGLL</sequence>
<dbReference type="InterPro" id="IPR013762">
    <property type="entry name" value="Integrase-like_cat_sf"/>
</dbReference>
<dbReference type="Gene3D" id="1.10.443.10">
    <property type="entry name" value="Intergrase catalytic core"/>
    <property type="match status" value="1"/>
</dbReference>
<evidence type="ECO:0000256" key="4">
    <source>
        <dbReference type="ARBA" id="ARBA00023172"/>
    </source>
</evidence>
<dbReference type="Pfam" id="PF00589">
    <property type="entry name" value="Phage_integrase"/>
    <property type="match status" value="1"/>
</dbReference>
<dbReference type="SUPFAM" id="SSF56349">
    <property type="entry name" value="DNA breaking-rejoining enzymes"/>
    <property type="match status" value="1"/>
</dbReference>
<dbReference type="Proteomes" id="UP000472971">
    <property type="component" value="Unassembled WGS sequence"/>
</dbReference>
<evidence type="ECO:0000313" key="8">
    <source>
        <dbReference type="EMBL" id="MBA4538582.1"/>
    </source>
</evidence>
<gene>
    <name evidence="9" type="ORF">G4D64_15925</name>
    <name evidence="8" type="ORF">H1Z61_15970</name>
</gene>
<dbReference type="GO" id="GO:0003677">
    <property type="term" value="F:DNA binding"/>
    <property type="evidence" value="ECO:0007669"/>
    <property type="project" value="UniProtKB-UniRule"/>
</dbReference>
<dbReference type="GO" id="GO:0006310">
    <property type="term" value="P:DNA recombination"/>
    <property type="evidence" value="ECO:0007669"/>
    <property type="project" value="UniProtKB-KW"/>
</dbReference>
<feature type="domain" description="Core-binding (CB)" evidence="7">
    <location>
        <begin position="61"/>
        <end position="141"/>
    </location>
</feature>
<organism evidence="9 10">
    <name type="scientific">Bacillus aquiflavi</name>
    <dbReference type="NCBI Taxonomy" id="2672567"/>
    <lineage>
        <taxon>Bacteria</taxon>
        <taxon>Bacillati</taxon>
        <taxon>Bacillota</taxon>
        <taxon>Bacilli</taxon>
        <taxon>Bacillales</taxon>
        <taxon>Bacillaceae</taxon>
        <taxon>Bacillus</taxon>
    </lineage>
</organism>
<accession>A0A6B3W691</accession>
<comment type="similarity">
    <text evidence="1">Belongs to the 'phage' integrase family.</text>
</comment>
<dbReference type="PANTHER" id="PTHR30629:SF2">
    <property type="entry name" value="PROPHAGE INTEGRASE INTS-RELATED"/>
    <property type="match status" value="1"/>
</dbReference>
<dbReference type="PANTHER" id="PTHR30629">
    <property type="entry name" value="PROPHAGE INTEGRASE"/>
    <property type="match status" value="1"/>
</dbReference>
<evidence type="ECO:0000256" key="2">
    <source>
        <dbReference type="ARBA" id="ARBA00022908"/>
    </source>
</evidence>
<reference evidence="9 10" key="1">
    <citation type="submission" date="2020-02" db="EMBL/GenBank/DDBJ databases">
        <title>Bacillus aquiflavi sp. nov., isolated from yellow water of strong flavor Chinese baijiu in Yibin region of China.</title>
        <authorList>
            <person name="Xie J."/>
        </authorList>
    </citation>
    <scope>NUCLEOTIDE SEQUENCE [LARGE SCALE GENOMIC DNA]</scope>
    <source>
        <strain evidence="9 10">3H-10</strain>
    </source>
</reference>
<evidence type="ECO:0000256" key="5">
    <source>
        <dbReference type="PROSITE-ProRule" id="PRU01248"/>
    </source>
</evidence>
<dbReference type="InterPro" id="IPR002104">
    <property type="entry name" value="Integrase_catalytic"/>
</dbReference>
<dbReference type="AlphaFoldDB" id="A0A6B3W691"/>
<dbReference type="Pfam" id="PF14659">
    <property type="entry name" value="Phage_int_SAM_3"/>
    <property type="match status" value="1"/>
</dbReference>
<dbReference type="GO" id="GO:0015074">
    <property type="term" value="P:DNA integration"/>
    <property type="evidence" value="ECO:0007669"/>
    <property type="project" value="UniProtKB-KW"/>
</dbReference>
<dbReference type="InterPro" id="IPR010998">
    <property type="entry name" value="Integrase_recombinase_N"/>
</dbReference>
<keyword evidence="2" id="KW-0229">DNA integration</keyword>
<name>A0A6B3W691_9BACI</name>
<dbReference type="InterPro" id="IPR028259">
    <property type="entry name" value="AP2-like_int_N"/>
</dbReference>
<protein>
    <submittedName>
        <fullName evidence="9">Site-specific integrase</fullName>
    </submittedName>
</protein>
<dbReference type="InterPro" id="IPR044068">
    <property type="entry name" value="CB"/>
</dbReference>
<evidence type="ECO:0000313" key="11">
    <source>
        <dbReference type="Proteomes" id="UP000570010"/>
    </source>
</evidence>
<dbReference type="InterPro" id="IPR050808">
    <property type="entry name" value="Phage_Integrase"/>
</dbReference>
<evidence type="ECO:0000259" key="7">
    <source>
        <dbReference type="PROSITE" id="PS51900"/>
    </source>
</evidence>
<evidence type="ECO:0000313" key="10">
    <source>
        <dbReference type="Proteomes" id="UP000472971"/>
    </source>
</evidence>
<keyword evidence="10" id="KW-1185">Reference proteome</keyword>
<dbReference type="RefSeq" id="WP_163243342.1">
    <property type="nucleotide sequence ID" value="NZ_CP082780.1"/>
</dbReference>
<evidence type="ECO:0000256" key="1">
    <source>
        <dbReference type="ARBA" id="ARBA00008857"/>
    </source>
</evidence>
<reference evidence="8 11" key="2">
    <citation type="submission" date="2020-07" db="EMBL/GenBank/DDBJ databases">
        <authorList>
            <person name="Feng H."/>
        </authorList>
    </citation>
    <scope>NUCLEOTIDE SEQUENCE [LARGE SCALE GENOMIC DNA]</scope>
    <source>
        <strain evidence="8">S-12</strain>
        <strain evidence="11">s-12</strain>
    </source>
</reference>
<evidence type="ECO:0000313" key="9">
    <source>
        <dbReference type="EMBL" id="NEY82944.1"/>
    </source>
</evidence>
<dbReference type="EMBL" id="JAAIWN010000055">
    <property type="protein sequence ID" value="NEY82944.1"/>
    <property type="molecule type" value="Genomic_DNA"/>
</dbReference>
<evidence type="ECO:0000256" key="3">
    <source>
        <dbReference type="ARBA" id="ARBA00023125"/>
    </source>
</evidence>
<keyword evidence="3 5" id="KW-0238">DNA-binding</keyword>
<dbReference type="InterPro" id="IPR011010">
    <property type="entry name" value="DNA_brk_join_enz"/>
</dbReference>
<dbReference type="EMBL" id="JACEIO010000053">
    <property type="protein sequence ID" value="MBA4538582.1"/>
    <property type="molecule type" value="Genomic_DNA"/>
</dbReference>
<feature type="domain" description="Tyr recombinase" evidence="6">
    <location>
        <begin position="171"/>
        <end position="375"/>
    </location>
</feature>
<proteinExistence type="inferred from homology"/>
<dbReference type="Pfam" id="PF14657">
    <property type="entry name" value="Arm-DNA-bind_4"/>
    <property type="match status" value="1"/>
</dbReference>
<comment type="caution">
    <text evidence="9">The sequence shown here is derived from an EMBL/GenBank/DDBJ whole genome shotgun (WGS) entry which is preliminary data.</text>
</comment>
<keyword evidence="4" id="KW-0233">DNA recombination</keyword>